<protein>
    <submittedName>
        <fullName evidence="2">Uncharacterized protein</fullName>
    </submittedName>
</protein>
<evidence type="ECO:0000313" key="3">
    <source>
        <dbReference type="Proteomes" id="UP001162640"/>
    </source>
</evidence>
<accession>A0A9W7B5F1</accession>
<feature type="transmembrane region" description="Helical" evidence="1">
    <location>
        <begin position="96"/>
        <end position="115"/>
    </location>
</feature>
<organism evidence="2 3">
    <name type="scientific">Triparma laevis f. inornata</name>
    <dbReference type="NCBI Taxonomy" id="1714386"/>
    <lineage>
        <taxon>Eukaryota</taxon>
        <taxon>Sar</taxon>
        <taxon>Stramenopiles</taxon>
        <taxon>Ochrophyta</taxon>
        <taxon>Bolidophyceae</taxon>
        <taxon>Parmales</taxon>
        <taxon>Triparmaceae</taxon>
        <taxon>Triparma</taxon>
    </lineage>
</organism>
<name>A0A9W7B5F1_9STRA</name>
<keyword evidence="1" id="KW-0472">Membrane</keyword>
<feature type="transmembrane region" description="Helical" evidence="1">
    <location>
        <begin position="61"/>
        <end position="81"/>
    </location>
</feature>
<feature type="transmembrane region" description="Helical" evidence="1">
    <location>
        <begin position="195"/>
        <end position="214"/>
    </location>
</feature>
<keyword evidence="1" id="KW-1133">Transmembrane helix</keyword>
<dbReference type="EMBL" id="BLQM01000300">
    <property type="protein sequence ID" value="GMH81427.1"/>
    <property type="molecule type" value="Genomic_DNA"/>
</dbReference>
<reference evidence="3" key="1">
    <citation type="journal article" date="2023" name="Commun. Biol.">
        <title>Genome analysis of Parmales, the sister group of diatoms, reveals the evolutionary specialization of diatoms from phago-mixotrophs to photoautotrophs.</title>
        <authorList>
            <person name="Ban H."/>
            <person name="Sato S."/>
            <person name="Yoshikawa S."/>
            <person name="Yamada K."/>
            <person name="Nakamura Y."/>
            <person name="Ichinomiya M."/>
            <person name="Sato N."/>
            <person name="Blanc-Mathieu R."/>
            <person name="Endo H."/>
            <person name="Kuwata A."/>
            <person name="Ogata H."/>
        </authorList>
    </citation>
    <scope>NUCLEOTIDE SEQUENCE [LARGE SCALE GENOMIC DNA]</scope>
</reference>
<feature type="transmembrane region" description="Helical" evidence="1">
    <location>
        <begin position="122"/>
        <end position="142"/>
    </location>
</feature>
<evidence type="ECO:0000256" key="1">
    <source>
        <dbReference type="SAM" id="Phobius"/>
    </source>
</evidence>
<keyword evidence="1" id="KW-0812">Transmembrane</keyword>
<dbReference type="Proteomes" id="UP001162640">
    <property type="component" value="Unassembled WGS sequence"/>
</dbReference>
<feature type="transmembrane region" description="Helical" evidence="1">
    <location>
        <begin position="162"/>
        <end position="183"/>
    </location>
</feature>
<proteinExistence type="predicted"/>
<comment type="caution">
    <text evidence="2">The sequence shown here is derived from an EMBL/GenBank/DDBJ whole genome shotgun (WGS) entry which is preliminary data.</text>
</comment>
<gene>
    <name evidence="2" type="ORF">TL16_g08926</name>
</gene>
<evidence type="ECO:0000313" key="2">
    <source>
        <dbReference type="EMBL" id="GMH81427.1"/>
    </source>
</evidence>
<dbReference type="AlphaFoldDB" id="A0A9W7B5F1"/>
<sequence length="229" mass="26660">MQLMTRTGEPNEVDLESLPVGLPDGSQRNSIDQAIADLFVSNVKVDELEGWPKFKFKVKHLCTRWFLAAIFALVASVFVNIKEDEEGEVFDENIKWPYYISHFILGLSFYLLLAISYNICVIFFDLDGQWVAALSGSILWYLSREVRDREKLGFWDWEGLYAPTLGLVYVFILFQCLAMWWRYKITREDKYVSRYAMFMLTAMFIGNTVVSIIVNKYFRGPFGPKSDDE</sequence>